<evidence type="ECO:0000259" key="11">
    <source>
        <dbReference type="Pfam" id="PF05193"/>
    </source>
</evidence>
<organism evidence="12 13">
    <name type="scientific">Sphingomonas hylomeconis</name>
    <dbReference type="NCBI Taxonomy" id="1395958"/>
    <lineage>
        <taxon>Bacteria</taxon>
        <taxon>Pseudomonadati</taxon>
        <taxon>Pseudomonadota</taxon>
        <taxon>Alphaproteobacteria</taxon>
        <taxon>Sphingomonadales</taxon>
        <taxon>Sphingomonadaceae</taxon>
        <taxon>Sphingomonas</taxon>
    </lineage>
</organism>
<accession>A0ABV7SWK6</accession>
<feature type="domain" description="Peptidase M16 C-terminal" evidence="11">
    <location>
        <begin position="238"/>
        <end position="412"/>
    </location>
</feature>
<keyword evidence="6" id="KW-0862">Zinc</keyword>
<dbReference type="Proteomes" id="UP001595713">
    <property type="component" value="Unassembled WGS sequence"/>
</dbReference>
<evidence type="ECO:0000256" key="1">
    <source>
        <dbReference type="ARBA" id="ARBA00001947"/>
    </source>
</evidence>
<dbReference type="PANTHER" id="PTHR43690:SF17">
    <property type="entry name" value="PROTEIN YHJJ"/>
    <property type="match status" value="1"/>
</dbReference>
<dbReference type="RefSeq" id="WP_261292820.1">
    <property type="nucleotide sequence ID" value="NZ_JANQBK010000001.1"/>
</dbReference>
<gene>
    <name evidence="12" type="ORF">ACFONA_14195</name>
</gene>
<evidence type="ECO:0000256" key="9">
    <source>
        <dbReference type="SAM" id="SignalP"/>
    </source>
</evidence>
<dbReference type="PROSITE" id="PS00143">
    <property type="entry name" value="INSULINASE"/>
    <property type="match status" value="1"/>
</dbReference>
<feature type="chain" id="PRO_5045455747" evidence="9">
    <location>
        <begin position="27"/>
        <end position="993"/>
    </location>
</feature>
<keyword evidence="4" id="KW-0479">Metal-binding</keyword>
<evidence type="ECO:0000256" key="8">
    <source>
        <dbReference type="RuleBase" id="RU004447"/>
    </source>
</evidence>
<evidence type="ECO:0000256" key="7">
    <source>
        <dbReference type="ARBA" id="ARBA00023049"/>
    </source>
</evidence>
<dbReference type="InterPro" id="IPR001431">
    <property type="entry name" value="Pept_M16_Zn_BS"/>
</dbReference>
<dbReference type="InterPro" id="IPR007863">
    <property type="entry name" value="Peptidase_M16_C"/>
</dbReference>
<evidence type="ECO:0000256" key="2">
    <source>
        <dbReference type="ARBA" id="ARBA00007261"/>
    </source>
</evidence>
<dbReference type="InterPro" id="IPR011765">
    <property type="entry name" value="Pept_M16_N"/>
</dbReference>
<sequence>MHALSRASRRPLILALLLGLALPAQGQDTAPQTAVAAAQAPVPGQVDRKNWLFVDSDITPDPEWRYGTLPNGLRYAVRRNGVPPGQVSVRVRMDAGSLMETDSERGYAHMIEHLSFRGSQFVPDGEAKRIWQRMGTTFGSDTNAQTTATQTVYKLDLPSANEARLDESLKIMAGMVSKPNITDAALAAERPAVLAEQREAPGPQVRFSEAQLKTFFAGQPLANRSPIGTIDMLNAADAGKVKAFHDRWYRPERAVVVISGDFDPAMFERLVIKNFSDWRGTGKNPADPDFGKPDPKQPATAVISEPSLPPVVTMAVVKPWKYQSDTIVMNQNRLVDSVAARVISRRLETRARAGGSFIRASVSTSDESRSASLTFVSILPIGNDWEAALKDVRAVIADAQKTAPSEAEVQRELADFDTIMRTSVETQRAEPGAGQADDMVQAVDIRETTTAPATIYAVLKDAIAKKMFTPQTVLASTKRIFSGDVTRALINVQTPEDGAVTKLNAALKSDVSGLAGKRNVQGKVTFANLPKLGKPASIVSREKIPEFDAEKVVFSNGVRLMLRVSPAESTRVYVRVRFGGGYNALPADRDTPVWAGDMALVAGGIGKLGQGDIEQLTAGRRIGLDFDVGEDAFVYGAMTSPGDLADQLKLIAARMAAPGWDPNPVARAKSMALAGYAGFDASPDGVLARDLERLLHDGDPRWGTPTREEVTGTTPANFRALWEPVLAEGPIEVQVFGDIDAEAAIKAVAASVGALPPRPASTRAAPPIKFPPHNSSPLLLTHGGPDNQAAAVIVWPTGGGIDQVADSNALDVLAAVFSDRLFDRLRSEAGASYSPSVQSQWPEGLASGGRLFAIGQVAPNNVGLFFKMSREIAADLVARPIGDDELQRTITPMKELILRQATGNTFWLNQLQGGSYDERRIEAVRNMFRGIGGMTAAQLQQTAIKYLRPEADWTMAVVPRGKDGKAVSIAEAPVAPPAATPAAPVVKKKKSGR</sequence>
<dbReference type="InterPro" id="IPR011249">
    <property type="entry name" value="Metalloenz_LuxS/M16"/>
</dbReference>
<keyword evidence="9" id="KW-0732">Signal</keyword>
<evidence type="ECO:0000256" key="4">
    <source>
        <dbReference type="ARBA" id="ARBA00022723"/>
    </source>
</evidence>
<comment type="caution">
    <text evidence="12">The sequence shown here is derived from an EMBL/GenBank/DDBJ whole genome shotgun (WGS) entry which is preliminary data.</text>
</comment>
<keyword evidence="3" id="KW-0645">Protease</keyword>
<dbReference type="Gene3D" id="3.30.830.10">
    <property type="entry name" value="Metalloenzyme, LuxS/M16 peptidase-like"/>
    <property type="match status" value="3"/>
</dbReference>
<name>A0ABV7SWK6_9SPHN</name>
<dbReference type="PANTHER" id="PTHR43690">
    <property type="entry name" value="NARDILYSIN"/>
    <property type="match status" value="1"/>
</dbReference>
<reference evidence="13" key="1">
    <citation type="journal article" date="2019" name="Int. J. Syst. Evol. Microbiol.">
        <title>The Global Catalogue of Microorganisms (GCM) 10K type strain sequencing project: providing services to taxonomists for standard genome sequencing and annotation.</title>
        <authorList>
            <consortium name="The Broad Institute Genomics Platform"/>
            <consortium name="The Broad Institute Genome Sequencing Center for Infectious Disease"/>
            <person name="Wu L."/>
            <person name="Ma J."/>
        </authorList>
    </citation>
    <scope>NUCLEOTIDE SEQUENCE [LARGE SCALE GENOMIC DNA]</scope>
    <source>
        <strain evidence="13">KCTC 42739</strain>
    </source>
</reference>
<dbReference type="Pfam" id="PF05193">
    <property type="entry name" value="Peptidase_M16_C"/>
    <property type="match status" value="2"/>
</dbReference>
<evidence type="ECO:0000256" key="3">
    <source>
        <dbReference type="ARBA" id="ARBA00022670"/>
    </source>
</evidence>
<comment type="similarity">
    <text evidence="2 8">Belongs to the peptidase M16 family.</text>
</comment>
<keyword evidence="5" id="KW-0378">Hydrolase</keyword>
<evidence type="ECO:0000256" key="5">
    <source>
        <dbReference type="ARBA" id="ARBA00022801"/>
    </source>
</evidence>
<evidence type="ECO:0000259" key="10">
    <source>
        <dbReference type="Pfam" id="PF00675"/>
    </source>
</evidence>
<dbReference type="Pfam" id="PF00675">
    <property type="entry name" value="Peptidase_M16"/>
    <property type="match status" value="1"/>
</dbReference>
<evidence type="ECO:0000256" key="6">
    <source>
        <dbReference type="ARBA" id="ARBA00022833"/>
    </source>
</evidence>
<dbReference type="EMBL" id="JBHRXP010000007">
    <property type="protein sequence ID" value="MFC3581319.1"/>
    <property type="molecule type" value="Genomic_DNA"/>
</dbReference>
<protein>
    <submittedName>
        <fullName evidence="12">M16 family metallopeptidase</fullName>
    </submittedName>
</protein>
<keyword evidence="13" id="KW-1185">Reference proteome</keyword>
<feature type="signal peptide" evidence="9">
    <location>
        <begin position="1"/>
        <end position="26"/>
    </location>
</feature>
<dbReference type="SUPFAM" id="SSF63411">
    <property type="entry name" value="LuxS/MPP-like metallohydrolase"/>
    <property type="match status" value="3"/>
</dbReference>
<proteinExistence type="inferred from homology"/>
<dbReference type="InterPro" id="IPR050626">
    <property type="entry name" value="Peptidase_M16"/>
</dbReference>
<evidence type="ECO:0000313" key="12">
    <source>
        <dbReference type="EMBL" id="MFC3581319.1"/>
    </source>
</evidence>
<feature type="domain" description="Peptidase M16 C-terminal" evidence="11">
    <location>
        <begin position="732"/>
        <end position="890"/>
    </location>
</feature>
<keyword evidence="7" id="KW-0482">Metalloprotease</keyword>
<comment type="cofactor">
    <cofactor evidence="1">
        <name>Zn(2+)</name>
        <dbReference type="ChEBI" id="CHEBI:29105"/>
    </cofactor>
</comment>
<evidence type="ECO:0000313" key="13">
    <source>
        <dbReference type="Proteomes" id="UP001595713"/>
    </source>
</evidence>
<feature type="domain" description="Peptidase M16 N-terminal" evidence="10">
    <location>
        <begin position="86"/>
        <end position="202"/>
    </location>
</feature>